<dbReference type="GO" id="GO:0140359">
    <property type="term" value="F:ABC-type transporter activity"/>
    <property type="evidence" value="ECO:0007669"/>
    <property type="project" value="InterPro"/>
</dbReference>
<dbReference type="Pfam" id="PF00005">
    <property type="entry name" value="ABC_tran"/>
    <property type="match status" value="1"/>
</dbReference>
<evidence type="ECO:0000256" key="2">
    <source>
        <dbReference type="ARBA" id="ARBA00022692"/>
    </source>
</evidence>
<proteinExistence type="predicted"/>
<keyword evidence="11" id="KW-1185">Reference proteome</keyword>
<evidence type="ECO:0000256" key="3">
    <source>
        <dbReference type="ARBA" id="ARBA00022741"/>
    </source>
</evidence>
<dbReference type="GO" id="GO:0005886">
    <property type="term" value="C:plasma membrane"/>
    <property type="evidence" value="ECO:0007669"/>
    <property type="project" value="UniProtKB-SubCell"/>
</dbReference>
<keyword evidence="6 7" id="KW-0472">Membrane</keyword>
<feature type="transmembrane region" description="Helical" evidence="7">
    <location>
        <begin position="205"/>
        <end position="221"/>
    </location>
</feature>
<dbReference type="EMBL" id="SZPZ01000002">
    <property type="protein sequence ID" value="TKK80281.1"/>
    <property type="molecule type" value="Genomic_DNA"/>
</dbReference>
<comment type="caution">
    <text evidence="10">The sequence shown here is derived from an EMBL/GenBank/DDBJ whole genome shotgun (WGS) entry which is preliminary data.</text>
</comment>
<dbReference type="InterPro" id="IPR011527">
    <property type="entry name" value="ABC1_TM_dom"/>
</dbReference>
<dbReference type="InterPro" id="IPR036640">
    <property type="entry name" value="ABC1_TM_sf"/>
</dbReference>
<keyword evidence="4 10" id="KW-0067">ATP-binding</keyword>
<dbReference type="SMART" id="SM00382">
    <property type="entry name" value="AAA"/>
    <property type="match status" value="1"/>
</dbReference>
<dbReference type="GO" id="GO:0016887">
    <property type="term" value="F:ATP hydrolysis activity"/>
    <property type="evidence" value="ECO:0007669"/>
    <property type="project" value="InterPro"/>
</dbReference>
<feature type="domain" description="ABC transporter" evidence="8">
    <location>
        <begin position="382"/>
        <end position="600"/>
    </location>
</feature>
<dbReference type="InterPro" id="IPR039421">
    <property type="entry name" value="Type_1_exporter"/>
</dbReference>
<sequence length="600" mass="63638">MVRQPPEGSPTTVLVPRCTTEADQPTASVVVMKLPLSLAVAGPAARPELPALAAASGLVVLRVGAVLLRPWPLALAVDHALRPTASGSGVGSGIWASPVAVLVLAAVASVLLSAVVGLLDMASLRTVEGAAERIGASLRADMFQRTMTRSLRWHDRMRSGELVSRLTTDVGRLLDAVVAVTTSFLPDAVMLAGVLALLVAFDPQLALIGLTVAPVLAVLAVRQRRRIRAAQHAARTESGRLAGATTDLLRNVRAVQAFGRIDRAAAIFGTRNRAVLDVELRAIDVDARWTPMADIVLAIGTALVLVVGGRHVLTGSLSVGELLVVLAYLRDLYSPVRGLTRLSVVLAKAGASAVRVREVLDCDEAVEDRYDARPAPRLRSGVRFEQVSFGYEPGRPVLDHFDLDITAGETACLLGPSGIGKSTTLHLLLRLYDVDAGRILIDGVDLRDCDQRSLRDRFAFVPQDPWLLDATVAENIAFGNQNATRAGVVAAGRTALVDEFADRLPFGYDTPLGEGGVRLSGGQRRRVALARAAVSPAPMVLLDEPTASLDPVSAGTVIQAIRAMTTGPSRRTVLMVTHDRDLAAIADRVVTLDHDLAGRR</sequence>
<evidence type="ECO:0000313" key="10">
    <source>
        <dbReference type="EMBL" id="TKK80281.1"/>
    </source>
</evidence>
<dbReference type="Pfam" id="PF00664">
    <property type="entry name" value="ABC_membrane"/>
    <property type="match status" value="1"/>
</dbReference>
<dbReference type="Gene3D" id="3.40.50.300">
    <property type="entry name" value="P-loop containing nucleotide triphosphate hydrolases"/>
    <property type="match status" value="1"/>
</dbReference>
<keyword evidence="2 7" id="KW-0812">Transmembrane</keyword>
<dbReference type="Proteomes" id="UP000305836">
    <property type="component" value="Unassembled WGS sequence"/>
</dbReference>
<organism evidence="10 11">
    <name type="scientific">Kribbella jiaozuonensis</name>
    <dbReference type="NCBI Taxonomy" id="2575441"/>
    <lineage>
        <taxon>Bacteria</taxon>
        <taxon>Bacillati</taxon>
        <taxon>Actinomycetota</taxon>
        <taxon>Actinomycetes</taxon>
        <taxon>Propionibacteriales</taxon>
        <taxon>Kribbellaceae</taxon>
        <taxon>Kribbella</taxon>
    </lineage>
</organism>
<dbReference type="Gene3D" id="1.20.1560.10">
    <property type="entry name" value="ABC transporter type 1, transmembrane domain"/>
    <property type="match status" value="1"/>
</dbReference>
<dbReference type="OrthoDB" id="9806127at2"/>
<dbReference type="PANTHER" id="PTHR24221:SF468">
    <property type="entry name" value="ABC TRANSPORTER"/>
    <property type="match status" value="1"/>
</dbReference>
<comment type="subcellular location">
    <subcellularLocation>
        <location evidence="1">Cell membrane</location>
        <topology evidence="1">Multi-pass membrane protein</topology>
    </subcellularLocation>
</comment>
<feature type="transmembrane region" description="Helical" evidence="7">
    <location>
        <begin position="94"/>
        <end position="119"/>
    </location>
</feature>
<dbReference type="InterPro" id="IPR003593">
    <property type="entry name" value="AAA+_ATPase"/>
</dbReference>
<evidence type="ECO:0000256" key="1">
    <source>
        <dbReference type="ARBA" id="ARBA00004651"/>
    </source>
</evidence>
<dbReference type="InterPro" id="IPR003439">
    <property type="entry name" value="ABC_transporter-like_ATP-bd"/>
</dbReference>
<keyword evidence="5 7" id="KW-1133">Transmembrane helix</keyword>
<evidence type="ECO:0000259" key="9">
    <source>
        <dbReference type="PROSITE" id="PS50929"/>
    </source>
</evidence>
<gene>
    <name evidence="10" type="ORF">FDA38_18345</name>
</gene>
<dbReference type="GO" id="GO:0034040">
    <property type="term" value="F:ATPase-coupled lipid transmembrane transporter activity"/>
    <property type="evidence" value="ECO:0007669"/>
    <property type="project" value="TreeGrafter"/>
</dbReference>
<keyword evidence="3" id="KW-0547">Nucleotide-binding</keyword>
<protein>
    <submittedName>
        <fullName evidence="10">ABC transporter ATP-binding protein</fullName>
    </submittedName>
</protein>
<dbReference type="PROSITE" id="PS50929">
    <property type="entry name" value="ABC_TM1F"/>
    <property type="match status" value="1"/>
</dbReference>
<evidence type="ECO:0000256" key="5">
    <source>
        <dbReference type="ARBA" id="ARBA00022989"/>
    </source>
</evidence>
<dbReference type="SUPFAM" id="SSF52540">
    <property type="entry name" value="P-loop containing nucleoside triphosphate hydrolases"/>
    <property type="match status" value="1"/>
</dbReference>
<dbReference type="PANTHER" id="PTHR24221">
    <property type="entry name" value="ATP-BINDING CASSETTE SUB-FAMILY B"/>
    <property type="match status" value="1"/>
</dbReference>
<dbReference type="AlphaFoldDB" id="A0A4U3LVY1"/>
<feature type="domain" description="ABC transmembrane type-1" evidence="9">
    <location>
        <begin position="53"/>
        <end position="348"/>
    </location>
</feature>
<dbReference type="InterPro" id="IPR027417">
    <property type="entry name" value="P-loop_NTPase"/>
</dbReference>
<feature type="transmembrane region" description="Helical" evidence="7">
    <location>
        <begin position="173"/>
        <end position="199"/>
    </location>
</feature>
<dbReference type="InterPro" id="IPR017871">
    <property type="entry name" value="ABC_transporter-like_CS"/>
</dbReference>
<dbReference type="PROSITE" id="PS00211">
    <property type="entry name" value="ABC_TRANSPORTER_1"/>
    <property type="match status" value="1"/>
</dbReference>
<evidence type="ECO:0000256" key="4">
    <source>
        <dbReference type="ARBA" id="ARBA00022840"/>
    </source>
</evidence>
<evidence type="ECO:0000259" key="8">
    <source>
        <dbReference type="PROSITE" id="PS50893"/>
    </source>
</evidence>
<dbReference type="PROSITE" id="PS50893">
    <property type="entry name" value="ABC_TRANSPORTER_2"/>
    <property type="match status" value="1"/>
</dbReference>
<accession>A0A4U3LVY1</accession>
<reference evidence="10 11" key="1">
    <citation type="submission" date="2019-04" db="EMBL/GenBank/DDBJ databases">
        <title>Kribbella sp. NEAU-THZ 27 nov., a novel actinomycete isolated from soil.</title>
        <authorList>
            <person name="Duan L."/>
        </authorList>
    </citation>
    <scope>NUCLEOTIDE SEQUENCE [LARGE SCALE GENOMIC DNA]</scope>
    <source>
        <strain evidence="11">NEAU-THZ27</strain>
    </source>
</reference>
<feature type="transmembrane region" description="Helical" evidence="7">
    <location>
        <begin position="289"/>
        <end position="306"/>
    </location>
</feature>
<evidence type="ECO:0000256" key="6">
    <source>
        <dbReference type="ARBA" id="ARBA00023136"/>
    </source>
</evidence>
<name>A0A4U3LVY1_9ACTN</name>
<dbReference type="SUPFAM" id="SSF90123">
    <property type="entry name" value="ABC transporter transmembrane region"/>
    <property type="match status" value="1"/>
</dbReference>
<evidence type="ECO:0000313" key="11">
    <source>
        <dbReference type="Proteomes" id="UP000305836"/>
    </source>
</evidence>
<dbReference type="GO" id="GO:0005524">
    <property type="term" value="F:ATP binding"/>
    <property type="evidence" value="ECO:0007669"/>
    <property type="project" value="UniProtKB-KW"/>
</dbReference>
<evidence type="ECO:0000256" key="7">
    <source>
        <dbReference type="SAM" id="Phobius"/>
    </source>
</evidence>